<evidence type="ECO:0000313" key="10">
    <source>
        <dbReference type="Proteomes" id="UP001159042"/>
    </source>
</evidence>
<feature type="domain" description="Aminotransferase class I/classII large" evidence="8">
    <location>
        <begin position="92"/>
        <end position="138"/>
    </location>
</feature>
<evidence type="ECO:0000256" key="7">
    <source>
        <dbReference type="ARBA" id="ARBA00022898"/>
    </source>
</evidence>
<dbReference type="Gene3D" id="3.90.1150.10">
    <property type="entry name" value="Aspartate Aminotransferase, domain 1"/>
    <property type="match status" value="1"/>
</dbReference>
<sequence length="283" mass="32196">FLEDLRNAPELSVIILHSCAHNPTGCDPTIEQWSEIAQVIRKKKLFPFFDSAYQGFASGDLMKDAATVRFFVEQGFELFCAQSFAKNFGKDNIKTMSFRIIEMRRLLREALERLGTPGDWTHITNQIGMFSYTGLNDVLFKLRILSHLLPFAYRNKVDFNALTLNFVIKGDLDFSLIPLNVSVSALEFNIGEIQFNIDGILTPRFSALLSKVLTENVANLINGIQEPISSVLVDIINNLIRSIFEQMYIADSEKVLTSASQEKSLEKLTQFFEILKMMLNLYD</sequence>
<dbReference type="GO" id="GO:0005829">
    <property type="term" value="C:cytosol"/>
    <property type="evidence" value="ECO:0007669"/>
    <property type="project" value="TreeGrafter"/>
</dbReference>
<name>A0AAV8VQX6_9CUCU</name>
<evidence type="ECO:0000256" key="4">
    <source>
        <dbReference type="ARBA" id="ARBA00012753"/>
    </source>
</evidence>
<dbReference type="EC" id="2.6.1.1" evidence="4"/>
<keyword evidence="10" id="KW-1185">Reference proteome</keyword>
<accession>A0AAV8VQX6</accession>
<dbReference type="EMBL" id="JANEYG010000044">
    <property type="protein sequence ID" value="KAJ8916151.1"/>
    <property type="molecule type" value="Genomic_DNA"/>
</dbReference>
<gene>
    <name evidence="9" type="ORF">NQ315_016290</name>
</gene>
<dbReference type="InterPro" id="IPR015421">
    <property type="entry name" value="PyrdxlP-dep_Trfase_major"/>
</dbReference>
<keyword evidence="5" id="KW-0032">Aminotransferase</keyword>
<dbReference type="SUPFAM" id="SSF53383">
    <property type="entry name" value="PLP-dependent transferases"/>
    <property type="match status" value="1"/>
</dbReference>
<comment type="subunit">
    <text evidence="3">Homodimer.</text>
</comment>
<evidence type="ECO:0000313" key="9">
    <source>
        <dbReference type="EMBL" id="KAJ8916151.1"/>
    </source>
</evidence>
<evidence type="ECO:0000259" key="8">
    <source>
        <dbReference type="Pfam" id="PF00155"/>
    </source>
</evidence>
<protein>
    <recommendedName>
        <fullName evidence="4">aspartate transaminase</fullName>
        <ecNumber evidence="4">2.6.1.1</ecNumber>
    </recommendedName>
</protein>
<dbReference type="InterPro" id="IPR015422">
    <property type="entry name" value="PyrdxlP-dep_Trfase_small"/>
</dbReference>
<keyword evidence="7" id="KW-0663">Pyridoxal phosphate</keyword>
<feature type="domain" description="Aminotransferase class I/classII large" evidence="8">
    <location>
        <begin position="2"/>
        <end position="89"/>
    </location>
</feature>
<reference evidence="9 10" key="1">
    <citation type="journal article" date="2023" name="Insect Mol. Biol.">
        <title>Genome sequencing provides insights into the evolution of gene families encoding plant cell wall-degrading enzymes in longhorned beetles.</title>
        <authorList>
            <person name="Shin N.R."/>
            <person name="Okamura Y."/>
            <person name="Kirsch R."/>
            <person name="Pauchet Y."/>
        </authorList>
    </citation>
    <scope>NUCLEOTIDE SEQUENCE [LARGE SCALE GENOMIC DNA]</scope>
    <source>
        <strain evidence="9">EAD_L_NR</strain>
    </source>
</reference>
<evidence type="ECO:0000256" key="5">
    <source>
        <dbReference type="ARBA" id="ARBA00022576"/>
    </source>
</evidence>
<keyword evidence="6" id="KW-0808">Transferase</keyword>
<evidence type="ECO:0000256" key="6">
    <source>
        <dbReference type="ARBA" id="ARBA00022679"/>
    </source>
</evidence>
<comment type="cofactor">
    <cofactor evidence="1">
        <name>pyridoxal 5'-phosphate</name>
        <dbReference type="ChEBI" id="CHEBI:597326"/>
    </cofactor>
</comment>
<dbReference type="Pfam" id="PF00155">
    <property type="entry name" value="Aminotran_1_2"/>
    <property type="match status" value="2"/>
</dbReference>
<dbReference type="PRINTS" id="PR00799">
    <property type="entry name" value="TRANSAMINASE"/>
</dbReference>
<dbReference type="Gene3D" id="3.40.640.10">
    <property type="entry name" value="Type I PLP-dependent aspartate aminotransferase-like (Major domain)"/>
    <property type="match status" value="1"/>
</dbReference>
<organism evidence="9 10">
    <name type="scientific">Exocentrus adspersus</name>
    <dbReference type="NCBI Taxonomy" id="1586481"/>
    <lineage>
        <taxon>Eukaryota</taxon>
        <taxon>Metazoa</taxon>
        <taxon>Ecdysozoa</taxon>
        <taxon>Arthropoda</taxon>
        <taxon>Hexapoda</taxon>
        <taxon>Insecta</taxon>
        <taxon>Pterygota</taxon>
        <taxon>Neoptera</taxon>
        <taxon>Endopterygota</taxon>
        <taxon>Coleoptera</taxon>
        <taxon>Polyphaga</taxon>
        <taxon>Cucujiformia</taxon>
        <taxon>Chrysomeloidea</taxon>
        <taxon>Cerambycidae</taxon>
        <taxon>Lamiinae</taxon>
        <taxon>Acanthocinini</taxon>
        <taxon>Exocentrus</taxon>
    </lineage>
</organism>
<dbReference type="InterPro" id="IPR015424">
    <property type="entry name" value="PyrdxlP-dep_Trfase"/>
</dbReference>
<dbReference type="PANTHER" id="PTHR11879">
    <property type="entry name" value="ASPARTATE AMINOTRANSFERASE"/>
    <property type="match status" value="1"/>
</dbReference>
<dbReference type="GO" id="GO:0006532">
    <property type="term" value="P:aspartate biosynthetic process"/>
    <property type="evidence" value="ECO:0007669"/>
    <property type="project" value="TreeGrafter"/>
</dbReference>
<comment type="caution">
    <text evidence="9">The sequence shown here is derived from an EMBL/GenBank/DDBJ whole genome shotgun (WGS) entry which is preliminary data.</text>
</comment>
<evidence type="ECO:0000256" key="3">
    <source>
        <dbReference type="ARBA" id="ARBA00011738"/>
    </source>
</evidence>
<comment type="similarity">
    <text evidence="2">Belongs to the class-I pyridoxal-phosphate-dependent aminotransferase family.</text>
</comment>
<dbReference type="InterPro" id="IPR004839">
    <property type="entry name" value="Aminotransferase_I/II_large"/>
</dbReference>
<dbReference type="AlphaFoldDB" id="A0AAV8VQX6"/>
<dbReference type="GO" id="GO:0030170">
    <property type="term" value="F:pyridoxal phosphate binding"/>
    <property type="evidence" value="ECO:0007669"/>
    <property type="project" value="InterPro"/>
</dbReference>
<evidence type="ECO:0000256" key="1">
    <source>
        <dbReference type="ARBA" id="ARBA00001933"/>
    </source>
</evidence>
<dbReference type="Proteomes" id="UP001159042">
    <property type="component" value="Unassembled WGS sequence"/>
</dbReference>
<evidence type="ECO:0000256" key="2">
    <source>
        <dbReference type="ARBA" id="ARBA00007441"/>
    </source>
</evidence>
<dbReference type="GO" id="GO:0004069">
    <property type="term" value="F:L-aspartate:2-oxoglutarate aminotransferase activity"/>
    <property type="evidence" value="ECO:0007669"/>
    <property type="project" value="UniProtKB-EC"/>
</dbReference>
<dbReference type="InterPro" id="IPR000796">
    <property type="entry name" value="Asp_trans"/>
</dbReference>
<feature type="non-terminal residue" evidence="9">
    <location>
        <position position="1"/>
    </location>
</feature>
<dbReference type="PANTHER" id="PTHR11879:SF55">
    <property type="entry name" value="GLUTAMATE OXALOACETATE TRANSAMINASE 1, ISOFORM B"/>
    <property type="match status" value="1"/>
</dbReference>
<proteinExistence type="inferred from homology"/>